<dbReference type="InterPro" id="IPR045864">
    <property type="entry name" value="aa-tRNA-synth_II/BPL/LPL"/>
</dbReference>
<dbReference type="Gene3D" id="3.30.930.10">
    <property type="entry name" value="Bira Bifunctional Protein, Domain 2"/>
    <property type="match status" value="1"/>
</dbReference>
<dbReference type="Proteomes" id="UP001476282">
    <property type="component" value="Unassembled WGS sequence"/>
</dbReference>
<evidence type="ECO:0000313" key="3">
    <source>
        <dbReference type="Proteomes" id="UP001476282"/>
    </source>
</evidence>
<evidence type="ECO:0000259" key="1">
    <source>
        <dbReference type="PROSITE" id="PS51733"/>
    </source>
</evidence>
<dbReference type="InterPro" id="IPR004143">
    <property type="entry name" value="BPL_LPL_catalytic"/>
</dbReference>
<dbReference type="PROSITE" id="PS51733">
    <property type="entry name" value="BPL_LPL_CATALYTIC"/>
    <property type="match status" value="1"/>
</dbReference>
<reference evidence="2 3" key="1">
    <citation type="submission" date="2024-02" db="EMBL/GenBank/DDBJ databases">
        <title>Haloferula sargassicola NBRC 104335.</title>
        <authorList>
            <person name="Ichikawa N."/>
            <person name="Katano-Makiyama Y."/>
            <person name="Hidaka K."/>
        </authorList>
    </citation>
    <scope>NUCLEOTIDE SEQUENCE [LARGE SCALE GENOMIC DNA]</scope>
    <source>
        <strain evidence="2 3">NBRC 104335</strain>
    </source>
</reference>
<dbReference type="PANTHER" id="PTHR43679">
    <property type="entry name" value="OCTANOYLTRANSFERASE LIPM-RELATED"/>
    <property type="match status" value="1"/>
</dbReference>
<protein>
    <submittedName>
        <fullName evidence="2">Octanoyltransferase LipM</fullName>
    </submittedName>
</protein>
<organism evidence="2 3">
    <name type="scientific">Haloferula sargassicola</name>
    <dbReference type="NCBI Taxonomy" id="490096"/>
    <lineage>
        <taxon>Bacteria</taxon>
        <taxon>Pseudomonadati</taxon>
        <taxon>Verrucomicrobiota</taxon>
        <taxon>Verrucomicrobiia</taxon>
        <taxon>Verrucomicrobiales</taxon>
        <taxon>Verrucomicrobiaceae</taxon>
        <taxon>Haloferula</taxon>
    </lineage>
</organism>
<dbReference type="Pfam" id="PF21948">
    <property type="entry name" value="LplA-B_cat"/>
    <property type="match status" value="1"/>
</dbReference>
<dbReference type="PANTHER" id="PTHR43679:SF2">
    <property type="entry name" value="OCTANOYL-[GCVH]:PROTEIN N-OCTANOYLTRANSFERASE"/>
    <property type="match status" value="1"/>
</dbReference>
<evidence type="ECO:0000313" key="2">
    <source>
        <dbReference type="EMBL" id="GAA5483717.1"/>
    </source>
</evidence>
<gene>
    <name evidence="2" type="primary">lipM</name>
    <name evidence="2" type="ORF">Hsar01_02951</name>
</gene>
<keyword evidence="3" id="KW-1185">Reference proteome</keyword>
<feature type="domain" description="BPL/LPL catalytic" evidence="1">
    <location>
        <begin position="28"/>
        <end position="214"/>
    </location>
</feature>
<name>A0ABP9UQJ3_9BACT</name>
<dbReference type="EMBL" id="BAABRI010000017">
    <property type="protein sequence ID" value="GAA5483717.1"/>
    <property type="molecule type" value="Genomic_DNA"/>
</dbReference>
<dbReference type="InterPro" id="IPR050664">
    <property type="entry name" value="Octanoyltrans_LipM/LipL"/>
</dbReference>
<comment type="caution">
    <text evidence="2">The sequence shown here is derived from an EMBL/GenBank/DDBJ whole genome shotgun (WGS) entry which is preliminary data.</text>
</comment>
<dbReference type="RefSeq" id="WP_353567824.1">
    <property type="nucleotide sequence ID" value="NZ_BAABRI010000017.1"/>
</dbReference>
<proteinExistence type="predicted"/>
<accession>A0ABP9UQJ3</accession>
<sequence length="215" mass="23668">MSLLKLWFDEMPREGPENMAVDEWLLETVEAPLLRIYGWRGEWGTCGYFVPAGEVEALLGGIPWVRRWTGGGIVDHRADWTYTLVIPRGERLAEAKGSSSYRIIHAALAAALSGRGVSLAGERPPARGGACFTTAVEHDLVDATGRKLAGAGQRRTRKGLLHQGSLAVSLRPEEAWSFARKLAEGVRETEVEPDPGRVAELVNLRYGDGAWNHRR</sequence>
<dbReference type="SUPFAM" id="SSF55681">
    <property type="entry name" value="Class II aaRS and biotin synthetases"/>
    <property type="match status" value="1"/>
</dbReference>